<accession>G0UPK8</accession>
<name>G0UPK8_TRYCI</name>
<dbReference type="EMBL" id="HE575320">
    <property type="protein sequence ID" value="CCC91319.1"/>
    <property type="molecule type" value="Genomic_DNA"/>
</dbReference>
<reference evidence="1" key="1">
    <citation type="journal article" date="2012" name="Proc. Natl. Acad. Sci. U.S.A.">
        <title>Antigenic diversity is generated by distinct evolutionary mechanisms in African trypanosome species.</title>
        <authorList>
            <person name="Jackson A.P."/>
            <person name="Berry A."/>
            <person name="Aslett M."/>
            <person name="Allison H.C."/>
            <person name="Burton P."/>
            <person name="Vavrova-Anderson J."/>
            <person name="Brown R."/>
            <person name="Browne H."/>
            <person name="Corton N."/>
            <person name="Hauser H."/>
            <person name="Gamble J."/>
            <person name="Gilderthorp R."/>
            <person name="Marcello L."/>
            <person name="McQuillan J."/>
            <person name="Otto T.D."/>
            <person name="Quail M.A."/>
            <person name="Sanders M.J."/>
            <person name="van Tonder A."/>
            <person name="Ginger M.L."/>
            <person name="Field M.C."/>
            <person name="Barry J.D."/>
            <person name="Hertz-Fowler C."/>
            <person name="Berriman M."/>
        </authorList>
    </citation>
    <scope>NUCLEOTIDE SEQUENCE</scope>
    <source>
        <strain evidence="1">IL3000</strain>
    </source>
</reference>
<gene>
    <name evidence="1" type="ORF">TCIL3000_7_1230</name>
</gene>
<proteinExistence type="predicted"/>
<dbReference type="VEuPathDB" id="TriTrypDB:TcIL3000_7_1230"/>
<dbReference type="AlphaFoldDB" id="G0UPK8"/>
<evidence type="ECO:0000313" key="1">
    <source>
        <dbReference type="EMBL" id="CCC91319.1"/>
    </source>
</evidence>
<sequence>MKIFHVRFNNSWFQYFNLKATTRGLRGGVLPAHHTPPHPTLLHLAALCVFDFVLGNGDRSPVKNNFVVGGGLLRSTGDKDFLLHPNHPTFVYLDQGSSLRKSYLERNPIAQSHLAFSRGEEDTFCLFHGPLLRRIHQLAAQVPAPKMRKKLGNRSSGGGATESLFVNMLRRRLPPEVLLVIGGVKLAECGARLKELLGVADRCLSDERIQGIVLFP</sequence>
<organism evidence="1">
    <name type="scientific">Trypanosoma congolense (strain IL3000)</name>
    <dbReference type="NCBI Taxonomy" id="1068625"/>
    <lineage>
        <taxon>Eukaryota</taxon>
        <taxon>Discoba</taxon>
        <taxon>Euglenozoa</taxon>
        <taxon>Kinetoplastea</taxon>
        <taxon>Metakinetoplastina</taxon>
        <taxon>Trypanosomatida</taxon>
        <taxon>Trypanosomatidae</taxon>
        <taxon>Trypanosoma</taxon>
        <taxon>Nannomonas</taxon>
    </lineage>
</organism>
<protein>
    <submittedName>
        <fullName evidence="1">Uncharacterized protein TCIL3000_7_1230</fullName>
    </submittedName>
</protein>